<accession>A0A8H4RF89</accession>
<protein>
    <submittedName>
        <fullName evidence="2">Uncharacterized protein</fullName>
    </submittedName>
</protein>
<name>A0A8H4RF89_9HELO</name>
<feature type="compositionally biased region" description="Basic and acidic residues" evidence="1">
    <location>
        <begin position="59"/>
        <end position="77"/>
    </location>
</feature>
<comment type="caution">
    <text evidence="2">The sequence shown here is derived from an EMBL/GenBank/DDBJ whole genome shotgun (WGS) entry which is preliminary data.</text>
</comment>
<evidence type="ECO:0000313" key="3">
    <source>
        <dbReference type="Proteomes" id="UP000566819"/>
    </source>
</evidence>
<proteinExistence type="predicted"/>
<organism evidence="2 3">
    <name type="scientific">Cudoniella acicularis</name>
    <dbReference type="NCBI Taxonomy" id="354080"/>
    <lineage>
        <taxon>Eukaryota</taxon>
        <taxon>Fungi</taxon>
        <taxon>Dikarya</taxon>
        <taxon>Ascomycota</taxon>
        <taxon>Pezizomycotina</taxon>
        <taxon>Leotiomycetes</taxon>
        <taxon>Helotiales</taxon>
        <taxon>Tricladiaceae</taxon>
        <taxon>Cudoniella</taxon>
    </lineage>
</organism>
<dbReference type="AlphaFoldDB" id="A0A8H4RF89"/>
<reference evidence="2 3" key="1">
    <citation type="submission" date="2020-03" db="EMBL/GenBank/DDBJ databases">
        <title>Draft Genome Sequence of Cudoniella acicularis.</title>
        <authorList>
            <person name="Buettner E."/>
            <person name="Kellner H."/>
        </authorList>
    </citation>
    <scope>NUCLEOTIDE SEQUENCE [LARGE SCALE GENOMIC DNA]</scope>
    <source>
        <strain evidence="2 3">DSM 108380</strain>
    </source>
</reference>
<sequence length="102" mass="10838">MPVDDELRSSEVVGRIAGERKRSIMTPRKPGSSIQKGAKGGGMSVESARDANVLFKMARWQDGKMRRSEGGEVEKEMPASSTSSGGGLKAIAPPGNEDEEGF</sequence>
<dbReference type="EMBL" id="JAAMPI010000803">
    <property type="protein sequence ID" value="KAF4628508.1"/>
    <property type="molecule type" value="Genomic_DNA"/>
</dbReference>
<evidence type="ECO:0000313" key="2">
    <source>
        <dbReference type="EMBL" id="KAF4628508.1"/>
    </source>
</evidence>
<gene>
    <name evidence="2" type="ORF">G7Y89_g9649</name>
</gene>
<keyword evidence="3" id="KW-1185">Reference proteome</keyword>
<feature type="region of interest" description="Disordered" evidence="1">
    <location>
        <begin position="1"/>
        <end position="102"/>
    </location>
</feature>
<dbReference type="Proteomes" id="UP000566819">
    <property type="component" value="Unassembled WGS sequence"/>
</dbReference>
<evidence type="ECO:0000256" key="1">
    <source>
        <dbReference type="SAM" id="MobiDB-lite"/>
    </source>
</evidence>